<dbReference type="GO" id="GO:0051082">
    <property type="term" value="F:unfolded protein binding"/>
    <property type="evidence" value="ECO:0007669"/>
    <property type="project" value="InterPro"/>
</dbReference>
<keyword evidence="3" id="KW-0547">Nucleotide-binding</keyword>
<keyword evidence="12" id="KW-1185">Reference proteome</keyword>
<evidence type="ECO:0000313" key="12">
    <source>
        <dbReference type="Proteomes" id="UP000436088"/>
    </source>
</evidence>
<accession>A0A6A2YRY4</accession>
<feature type="domain" description="Aconitase/3-isopropylmalate dehydratase large subunit alpha/beta/alpha" evidence="9">
    <location>
        <begin position="263"/>
        <end position="468"/>
    </location>
</feature>
<comment type="caution">
    <text evidence="11">The sequence shown here is derived from an EMBL/GenBank/DDBJ whole genome shotgun (WGS) entry which is preliminary data.</text>
</comment>
<dbReference type="Gene3D" id="3.30.565.10">
    <property type="entry name" value="Histidine kinase-like ATPase, C-terminal domain"/>
    <property type="match status" value="1"/>
</dbReference>
<proteinExistence type="inferred from homology"/>
<dbReference type="Gene3D" id="3.30.499.10">
    <property type="entry name" value="Aconitase, domain 3"/>
    <property type="match status" value="2"/>
</dbReference>
<dbReference type="GO" id="GO:0005524">
    <property type="term" value="F:ATP binding"/>
    <property type="evidence" value="ECO:0007669"/>
    <property type="project" value="UniProtKB-KW"/>
</dbReference>
<evidence type="ECO:0000313" key="11">
    <source>
        <dbReference type="EMBL" id="KAE8682144.1"/>
    </source>
</evidence>
<evidence type="ECO:0000256" key="2">
    <source>
        <dbReference type="ARBA" id="ARBA00022723"/>
    </source>
</evidence>
<evidence type="ECO:0000259" key="10">
    <source>
        <dbReference type="Pfam" id="PF24626"/>
    </source>
</evidence>
<dbReference type="InterPro" id="IPR001030">
    <property type="entry name" value="Acoase/IPM_deHydtase_lsu_aba"/>
</dbReference>
<dbReference type="InterPro" id="IPR036890">
    <property type="entry name" value="HATPase_C_sf"/>
</dbReference>
<dbReference type="InterPro" id="IPR015931">
    <property type="entry name" value="Acnase/IPM_dHydase_lsu_aba_1/3"/>
</dbReference>
<dbReference type="GO" id="GO:0016887">
    <property type="term" value="F:ATP hydrolysis activity"/>
    <property type="evidence" value="ECO:0007669"/>
    <property type="project" value="InterPro"/>
</dbReference>
<dbReference type="InterPro" id="IPR036008">
    <property type="entry name" value="Aconitase_4Fe-4S_dom"/>
</dbReference>
<dbReference type="InterPro" id="IPR056924">
    <property type="entry name" value="SH3_Tf2-1"/>
</dbReference>
<sequence length="1074" mass="121453">MVGGEEEERRNEEDLEIEERGLGIEESNLGIEIRKGYVEHILQILKDKKSEQKQMNGDCFTQLQEQISSENEQINESEILKSKQAHGDSTNEFTTKDNRILHNRGDKLFEKMSKLTFQHWIDHDNNDKMLRQVFTGGVDKFIKCEFNVEGINLYMNRIKNWTRLEIAQQLKNQMEIPDALRKRIAPYYDTGWRVDHYKTQILQCQKFATEHSFKAVLTSLPKPGGGEFGRFYSLPALNDPRIDKLPYSIRILLESAVRNCGNFHDFTGVFAVVDIACMRDAMHKLDSDTINPLVTVDIVIDHSVQVDVTGSENVVQANMELEFQSNKERFSFLKLGFTGFHKMLVVPSGSSIVHQVNLEYIGRVVFNTNGMLYPDNVVGTDSHTTMIDGLGVAGWGVGGIEAEAAMLGQPMSMVLLGVVGFKLSGKLRNGVTSTNLILTVTHMLMKHGVVGKFVEFYGDKLGYLNVTDFQLLKEAVDLDIRIQTDKDNGIITIIDSGLGMTKQELVDCLGTIKQGGTAKFLKDVKESKDAGTNNNLIGQFGVDFYSAYLVSDKVVVSTKSPKSYVWEGEVNESSYSIWEETTLEWTQKLVKNYSQIVSFQIYTWQEKGINKEVKVDGHPVEAKESGQDESIEKKKKTKTVVERYGDWELTNETQPICNMLNHLLDYVGVLRRTIMDLRIYSRVEEYSSGYEGSTLLSCRLLFGCTSVRSDLVVGELRMFEPIGNFFLKLQRVEMLAIIGSEIEGAELTVVALPIQEPYLAIGFLPLHFDGLRVGQLVTLKRRNERLKDIRKSIVSQNNDAVLYEVSVNPDKPPTLLWCLELTVYKVPDMLQNKIKQHVDRNRSERQFQFEEVYLNLQLYRQTSIALRRKLKLAAKFYGPYGILEKIGTIAYRLDLPDSSRLHPVFHVSLLKKFIGDSSTAVTNPPTVDEKGLLQIKPLKIMGRRIVNRNGKPVTHLLGRWENLAEEYDTGEDYSTLKGQFTAFDPWGQGSSRGVSIVMVGGEEEERRNEEDLGIEERGLGIEESNLGIEIRKGSEARGSHVSHLSDGLEQTKGVPDEMERPYQDGPIPATPKEG</sequence>
<gene>
    <name evidence="11" type="ORF">F3Y22_tig00111273pilonHSYRG00094</name>
</gene>
<keyword evidence="7" id="KW-0143">Chaperone</keyword>
<reference evidence="11" key="1">
    <citation type="submission" date="2019-09" db="EMBL/GenBank/DDBJ databases">
        <title>Draft genome information of white flower Hibiscus syriacus.</title>
        <authorList>
            <person name="Kim Y.-M."/>
        </authorList>
    </citation>
    <scope>NUCLEOTIDE SEQUENCE [LARGE SCALE GENOMIC DNA]</scope>
    <source>
        <strain evidence="11">YM2019G1</strain>
    </source>
</reference>
<keyword evidence="2" id="KW-0479">Metal-binding</keyword>
<name>A0A6A2YRY4_HIBSY</name>
<dbReference type="InterPro" id="IPR006249">
    <property type="entry name" value="Aconitase/IRP2"/>
</dbReference>
<evidence type="ECO:0000256" key="3">
    <source>
        <dbReference type="ARBA" id="ARBA00022741"/>
    </source>
</evidence>
<dbReference type="GO" id="GO:0051536">
    <property type="term" value="F:iron-sulfur cluster binding"/>
    <property type="evidence" value="ECO:0007669"/>
    <property type="project" value="UniProtKB-KW"/>
</dbReference>
<dbReference type="PRINTS" id="PR00415">
    <property type="entry name" value="ACONITASE"/>
</dbReference>
<evidence type="ECO:0000259" key="9">
    <source>
        <dbReference type="Pfam" id="PF00330"/>
    </source>
</evidence>
<comment type="similarity">
    <text evidence="1">Belongs to the heat shock protein 90 family.</text>
</comment>
<evidence type="ECO:0000256" key="7">
    <source>
        <dbReference type="ARBA" id="ARBA00023186"/>
    </source>
</evidence>
<dbReference type="PANTHER" id="PTHR11670">
    <property type="entry name" value="ACONITASE/IRON-RESPONSIVE ELEMENT FAMILY MEMBER"/>
    <property type="match status" value="1"/>
</dbReference>
<feature type="domain" description="Tf2-1-like SH3-like" evidence="10">
    <location>
        <begin position="852"/>
        <end position="913"/>
    </location>
</feature>
<evidence type="ECO:0000256" key="6">
    <source>
        <dbReference type="ARBA" id="ARBA00023014"/>
    </source>
</evidence>
<feature type="region of interest" description="Disordered" evidence="8">
    <location>
        <begin position="1031"/>
        <end position="1074"/>
    </location>
</feature>
<evidence type="ECO:0000256" key="8">
    <source>
        <dbReference type="SAM" id="MobiDB-lite"/>
    </source>
</evidence>
<dbReference type="Pfam" id="PF00330">
    <property type="entry name" value="Aconitase"/>
    <property type="match status" value="1"/>
</dbReference>
<dbReference type="Proteomes" id="UP000436088">
    <property type="component" value="Unassembled WGS sequence"/>
</dbReference>
<dbReference type="Pfam" id="PF00183">
    <property type="entry name" value="HSP90"/>
    <property type="match status" value="1"/>
</dbReference>
<keyword evidence="4" id="KW-0067">ATP-binding</keyword>
<protein>
    <submittedName>
        <fullName evidence="11">Aconitate hydratase 2</fullName>
    </submittedName>
</protein>
<keyword evidence="5" id="KW-0408">Iron</keyword>
<dbReference type="EMBL" id="VEPZ02001289">
    <property type="protein sequence ID" value="KAE8682144.1"/>
    <property type="molecule type" value="Genomic_DNA"/>
</dbReference>
<dbReference type="Pfam" id="PF24626">
    <property type="entry name" value="SH3_Tf2-1"/>
    <property type="match status" value="1"/>
</dbReference>
<keyword evidence="6" id="KW-0411">Iron-sulfur</keyword>
<evidence type="ECO:0000256" key="1">
    <source>
        <dbReference type="ARBA" id="ARBA00008239"/>
    </source>
</evidence>
<evidence type="ECO:0000256" key="5">
    <source>
        <dbReference type="ARBA" id="ARBA00023004"/>
    </source>
</evidence>
<dbReference type="AlphaFoldDB" id="A0A6A2YRY4"/>
<dbReference type="SUPFAM" id="SSF55874">
    <property type="entry name" value="ATPase domain of HSP90 chaperone/DNA topoisomerase II/histidine kinase"/>
    <property type="match status" value="1"/>
</dbReference>
<dbReference type="GO" id="GO:0046872">
    <property type="term" value="F:metal ion binding"/>
    <property type="evidence" value="ECO:0007669"/>
    <property type="project" value="UniProtKB-KW"/>
</dbReference>
<organism evidence="11 12">
    <name type="scientific">Hibiscus syriacus</name>
    <name type="common">Rose of Sharon</name>
    <dbReference type="NCBI Taxonomy" id="106335"/>
    <lineage>
        <taxon>Eukaryota</taxon>
        <taxon>Viridiplantae</taxon>
        <taxon>Streptophyta</taxon>
        <taxon>Embryophyta</taxon>
        <taxon>Tracheophyta</taxon>
        <taxon>Spermatophyta</taxon>
        <taxon>Magnoliopsida</taxon>
        <taxon>eudicotyledons</taxon>
        <taxon>Gunneridae</taxon>
        <taxon>Pentapetalae</taxon>
        <taxon>rosids</taxon>
        <taxon>malvids</taxon>
        <taxon>Malvales</taxon>
        <taxon>Malvaceae</taxon>
        <taxon>Malvoideae</taxon>
        <taxon>Hibiscus</taxon>
    </lineage>
</organism>
<evidence type="ECO:0000256" key="4">
    <source>
        <dbReference type="ARBA" id="ARBA00022840"/>
    </source>
</evidence>
<dbReference type="GO" id="GO:0140662">
    <property type="term" value="F:ATP-dependent protein folding chaperone"/>
    <property type="evidence" value="ECO:0007669"/>
    <property type="project" value="InterPro"/>
</dbReference>
<dbReference type="SUPFAM" id="SSF53732">
    <property type="entry name" value="Aconitase iron-sulfur domain"/>
    <property type="match status" value="1"/>
</dbReference>
<dbReference type="InterPro" id="IPR001404">
    <property type="entry name" value="Hsp90_fam"/>
</dbReference>